<protein>
    <submittedName>
        <fullName evidence="2">Uncharacterized protein</fullName>
    </submittedName>
</protein>
<gene>
    <name evidence="2" type="ORF">CLOHYLEM_06209</name>
</gene>
<keyword evidence="1" id="KW-1133">Transmembrane helix</keyword>
<dbReference type="HOGENOM" id="CLU_2878045_0_0_9"/>
<keyword evidence="3" id="KW-1185">Reference proteome</keyword>
<evidence type="ECO:0000256" key="1">
    <source>
        <dbReference type="SAM" id="Phobius"/>
    </source>
</evidence>
<proteinExistence type="predicted"/>
<keyword evidence="1" id="KW-0812">Transmembrane</keyword>
<name>C0C238_9FIRM</name>
<sequence length="63" mass="7272">MLEYMFSHSVLGLCAWDLPALIVLIVMIVVFGVHRHKQKKREKDFEDQLADKLAQETVDTVQS</sequence>
<comment type="caution">
    <text evidence="2">The sequence shown here is derived from an EMBL/GenBank/DDBJ whole genome shotgun (WGS) entry which is preliminary data.</text>
</comment>
<reference evidence="2" key="2">
    <citation type="submission" date="2013-06" db="EMBL/GenBank/DDBJ databases">
        <title>Draft genome sequence of Clostridium hylemonae (DSM 15053).</title>
        <authorList>
            <person name="Sudarsanam P."/>
            <person name="Ley R."/>
            <person name="Guruge J."/>
            <person name="Turnbaugh P.J."/>
            <person name="Mahowald M."/>
            <person name="Liep D."/>
            <person name="Gordon J."/>
        </authorList>
    </citation>
    <scope>NUCLEOTIDE SEQUENCE</scope>
    <source>
        <strain evidence="2">DSM 15053</strain>
    </source>
</reference>
<dbReference type="AlphaFoldDB" id="C0C238"/>
<evidence type="ECO:0000313" key="2">
    <source>
        <dbReference type="EMBL" id="EEG74202.1"/>
    </source>
</evidence>
<dbReference type="RefSeq" id="WP_006443561.1">
    <property type="nucleotide sequence ID" value="NZ_CP036524.1"/>
</dbReference>
<reference evidence="2" key="1">
    <citation type="submission" date="2009-02" db="EMBL/GenBank/DDBJ databases">
        <authorList>
            <person name="Fulton L."/>
            <person name="Clifton S."/>
            <person name="Fulton B."/>
            <person name="Xu J."/>
            <person name="Minx P."/>
            <person name="Pepin K.H."/>
            <person name="Johnson M."/>
            <person name="Bhonagiri V."/>
            <person name="Nash W.E."/>
            <person name="Mardis E.R."/>
            <person name="Wilson R.K."/>
        </authorList>
    </citation>
    <scope>NUCLEOTIDE SEQUENCE [LARGE SCALE GENOMIC DNA]</scope>
    <source>
        <strain evidence="2">DSM 15053</strain>
    </source>
</reference>
<accession>C0C238</accession>
<evidence type="ECO:0000313" key="3">
    <source>
        <dbReference type="Proteomes" id="UP000004893"/>
    </source>
</evidence>
<feature type="transmembrane region" description="Helical" evidence="1">
    <location>
        <begin position="6"/>
        <end position="33"/>
    </location>
</feature>
<organism evidence="2 3">
    <name type="scientific">[Clostridium] hylemonae DSM 15053</name>
    <dbReference type="NCBI Taxonomy" id="553973"/>
    <lineage>
        <taxon>Bacteria</taxon>
        <taxon>Bacillati</taxon>
        <taxon>Bacillota</taxon>
        <taxon>Clostridia</taxon>
        <taxon>Lachnospirales</taxon>
        <taxon>Lachnospiraceae</taxon>
    </lineage>
</organism>
<dbReference type="eggNOG" id="ENOG502ZGWC">
    <property type="taxonomic scope" value="Bacteria"/>
</dbReference>
<keyword evidence="1" id="KW-0472">Membrane</keyword>
<dbReference type="STRING" id="553973.CLOHYLEM_06209"/>
<dbReference type="EMBL" id="ABYI02000022">
    <property type="protein sequence ID" value="EEG74202.1"/>
    <property type="molecule type" value="Genomic_DNA"/>
</dbReference>
<dbReference type="Proteomes" id="UP000004893">
    <property type="component" value="Unassembled WGS sequence"/>
</dbReference>